<dbReference type="InterPro" id="IPR049730">
    <property type="entry name" value="SNF2/RAD54-like_C"/>
</dbReference>
<organism evidence="4">
    <name type="scientific">Anisakis simplex</name>
    <name type="common">Herring worm</name>
    <dbReference type="NCBI Taxonomy" id="6269"/>
    <lineage>
        <taxon>Eukaryota</taxon>
        <taxon>Metazoa</taxon>
        <taxon>Ecdysozoa</taxon>
        <taxon>Nematoda</taxon>
        <taxon>Chromadorea</taxon>
        <taxon>Rhabditida</taxon>
        <taxon>Spirurina</taxon>
        <taxon>Ascaridomorpha</taxon>
        <taxon>Ascaridoidea</taxon>
        <taxon>Anisakidae</taxon>
        <taxon>Anisakis</taxon>
        <taxon>Anisakis simplex complex</taxon>
    </lineage>
</organism>
<sequence>LSMTAAGVGITLTAATVVVFAELHWNPGTLNQAEDRAHRVGQKDSVFIQYLLAKSTADDVMWPLIQKKLDVLSSCDLSSDSYKDVGKVEKKVRNESKSGIGEYFTQAKRSKPNEDEDQ</sequence>
<feature type="chain" id="PRO_5005657673" evidence="2">
    <location>
        <begin position="22"/>
        <end position="118"/>
    </location>
</feature>
<dbReference type="GO" id="GO:0016787">
    <property type="term" value="F:hydrolase activity"/>
    <property type="evidence" value="ECO:0007669"/>
    <property type="project" value="UniProtKB-KW"/>
</dbReference>
<dbReference type="Gene3D" id="3.40.50.300">
    <property type="entry name" value="P-loop containing nucleotide triphosphate hydrolases"/>
    <property type="match status" value="1"/>
</dbReference>
<evidence type="ECO:0000259" key="3">
    <source>
        <dbReference type="Pfam" id="PF00271"/>
    </source>
</evidence>
<keyword evidence="2" id="KW-0732">Signal</keyword>
<protein>
    <submittedName>
        <fullName evidence="4">Putative SMARCAL1-like protein (inferred by orthology to a C. elegans protein)</fullName>
    </submittedName>
</protein>
<dbReference type="Pfam" id="PF00271">
    <property type="entry name" value="Helicase_C"/>
    <property type="match status" value="1"/>
</dbReference>
<feature type="domain" description="Helicase C-terminal" evidence="3">
    <location>
        <begin position="2"/>
        <end position="41"/>
    </location>
</feature>
<dbReference type="SUPFAM" id="SSF52540">
    <property type="entry name" value="P-loop containing nucleoside triphosphate hydrolases"/>
    <property type="match status" value="1"/>
</dbReference>
<dbReference type="AlphaFoldDB" id="A0A0M3J8C9"/>
<proteinExistence type="predicted"/>
<keyword evidence="1" id="KW-0378">Hydrolase</keyword>
<name>A0A0M3J8C9_ANISI</name>
<dbReference type="CDD" id="cd18793">
    <property type="entry name" value="SF2_C_SNF"/>
    <property type="match status" value="1"/>
</dbReference>
<dbReference type="InterPro" id="IPR001650">
    <property type="entry name" value="Helicase_C-like"/>
</dbReference>
<evidence type="ECO:0000256" key="2">
    <source>
        <dbReference type="SAM" id="SignalP"/>
    </source>
</evidence>
<reference evidence="4" key="1">
    <citation type="submission" date="2017-02" db="UniProtKB">
        <authorList>
            <consortium name="WormBaseParasite"/>
        </authorList>
    </citation>
    <scope>IDENTIFICATION</scope>
</reference>
<dbReference type="PANTHER" id="PTHR45766:SF6">
    <property type="entry name" value="SWI_SNF-RELATED MATRIX-ASSOCIATED ACTIN-DEPENDENT REGULATOR OF CHROMATIN SUBFAMILY A-LIKE PROTEIN 1"/>
    <property type="match status" value="1"/>
</dbReference>
<dbReference type="GO" id="GO:0043596">
    <property type="term" value="C:nuclear replication fork"/>
    <property type="evidence" value="ECO:0007669"/>
    <property type="project" value="TreeGrafter"/>
</dbReference>
<evidence type="ECO:0000256" key="1">
    <source>
        <dbReference type="ARBA" id="ARBA00022801"/>
    </source>
</evidence>
<feature type="signal peptide" evidence="2">
    <location>
        <begin position="1"/>
        <end position="21"/>
    </location>
</feature>
<dbReference type="PANTHER" id="PTHR45766">
    <property type="entry name" value="DNA ANNEALING HELICASE AND ENDONUCLEASE ZRANB3 FAMILY MEMBER"/>
    <property type="match status" value="1"/>
</dbReference>
<dbReference type="GO" id="GO:0031297">
    <property type="term" value="P:replication fork processing"/>
    <property type="evidence" value="ECO:0007669"/>
    <property type="project" value="TreeGrafter"/>
</dbReference>
<dbReference type="InterPro" id="IPR027417">
    <property type="entry name" value="P-loop_NTPase"/>
</dbReference>
<evidence type="ECO:0000313" key="4">
    <source>
        <dbReference type="WBParaSite" id="ASIM_0000383201-mRNA-1"/>
    </source>
</evidence>
<dbReference type="WBParaSite" id="ASIM_0000383201-mRNA-1">
    <property type="protein sequence ID" value="ASIM_0000383201-mRNA-1"/>
    <property type="gene ID" value="ASIM_0000383201"/>
</dbReference>
<dbReference type="GO" id="GO:0006281">
    <property type="term" value="P:DNA repair"/>
    <property type="evidence" value="ECO:0007669"/>
    <property type="project" value="TreeGrafter"/>
</dbReference>
<accession>A0A0M3J8C9</accession>